<evidence type="ECO:0000256" key="3">
    <source>
        <dbReference type="ARBA" id="ARBA00022473"/>
    </source>
</evidence>
<protein>
    <recommendedName>
        <fullName evidence="16">Aubergine</fullName>
    </recommendedName>
</protein>
<dbReference type="Pfam" id="PF02170">
    <property type="entry name" value="PAZ"/>
    <property type="match status" value="1"/>
</dbReference>
<dbReference type="KEGG" id="dsi:Dsimw501_GD22205"/>
<dbReference type="GO" id="GO:0007279">
    <property type="term" value="P:pole cell formation"/>
    <property type="evidence" value="ECO:0007669"/>
    <property type="project" value="EnsemblMetazoa"/>
</dbReference>
<gene>
    <name evidence="15" type="primary">Dsim\GD22205</name>
    <name evidence="15" type="ORF">Dsimw501_GD22205</name>
</gene>
<evidence type="ECO:0000256" key="1">
    <source>
        <dbReference type="ARBA" id="ARBA00004331"/>
    </source>
</evidence>
<dbReference type="PANTHER" id="PTHR22891">
    <property type="entry name" value="EUKARYOTIC TRANSLATION INITIATION FACTOR 2C"/>
    <property type="match status" value="1"/>
</dbReference>
<name>A0A0J9R0K1_DROSI</name>
<dbReference type="Pfam" id="PF23278">
    <property type="entry name" value="Piwi_N"/>
    <property type="match status" value="1"/>
</dbReference>
<dbReference type="FunFam" id="3.30.420.10:FF:000014">
    <property type="entry name" value="Piwi-like RNA-mediated gene silencing 1"/>
    <property type="match status" value="1"/>
</dbReference>
<evidence type="ECO:0000256" key="9">
    <source>
        <dbReference type="ARBA" id="ARBA00022943"/>
    </source>
</evidence>
<sequence length="861" mass="97829">MNLPPNPGIARGRGRGRGIKPDEEANRGLAPLLGQSSNSSHTERNQASGGNGGGGDAQVGPSMRQVQIPSSEGDPRGSVRGRRLITDLVYSRPQGMTSKKGVVGTHITVQANYFKLLTRPNWTIYQYRVDFTPDVETTRLRRSLLYEHKRLLGGYIFDGTNMYCSNPFKAVQGSPYVLELVTKSRAGENIEIKIKAVGSVESTDDQQFKVLNLIMRRAMEGLDLKLVSRNYFDPKAQINLENFRLQLWPGYQTSIRQHENDILLCTEICHKVMRTETLYNILSDAIRDNDDYQSAFKRAVMGMVILTDYNNKTYRIDDVDFESTPLCKFQTNDGEISYVDYYKKRYNITIRDFKQPLVMSRPTDKNIRGGNDQPIMIIPELARATGITDAMRADFRLLRAMNEHTRSPPDRRIERLRMFNNRLKSCAQSVETLKSWNIELDTALVEIPARVLPPEKIVFGNKIFVCDNRAEWTQEFRNCSMFRNVHINRWYVITPARNLRETQEFVQLCISIASKMKMNIAKPIYEEIPDDRNGTYSQAIDNAAANDPQIVMVVIRTPNEEKYSCIKKRTCVDRPVPSQVVTLKVIAPRQQKPAGLSSIATKVVIQMNAKLMGAPWKIEIPLRGLMTVGFDVCHSPKNKNKSYGALVATMDQKESFRYFSTVNEHSKGQELSEQMSLNMACALRSYKEQHRSLPERILFFRDGVGDGQLYQVVNTEVNTLKSSLDEIYKTAGKKEGCRLTFIIVSKRINSRYFTGHRNPVPGTVVDDVITLPERYDFFLVSQAVRIGTVSPTSYNVISDNMGLDADKLQMLSYKMTHLYYNYSGAIRVPAVCQYAHKLAFLVAESINRAPSAGLQNQLYFL</sequence>
<dbReference type="GO" id="GO:0043186">
    <property type="term" value="C:P granule"/>
    <property type="evidence" value="ECO:0007669"/>
    <property type="project" value="EnsemblMetazoa"/>
</dbReference>
<dbReference type="Bgee" id="FBgn0193614">
    <property type="expression patterns" value="Expressed in female reproductive system and 3 other cell types or tissues"/>
</dbReference>
<keyword evidence="9" id="KW-0896">Oogenesis</keyword>
<keyword evidence="7" id="KW-0378">Hydrolase</keyword>
<dbReference type="InterPro" id="IPR003165">
    <property type="entry name" value="Piwi"/>
</dbReference>
<keyword evidence="4" id="KW-0488">Methylation</keyword>
<dbReference type="GO" id="GO:0031507">
    <property type="term" value="P:heterochromatin formation"/>
    <property type="evidence" value="ECO:0007669"/>
    <property type="project" value="EnsemblMetazoa"/>
</dbReference>
<keyword evidence="6" id="KW-0221">Differentiation</keyword>
<dbReference type="GO" id="GO:0016891">
    <property type="term" value="F:RNA endonuclease activity producing 5'-phosphomonoesters, hydrolytic mechanism"/>
    <property type="evidence" value="ECO:0007669"/>
    <property type="project" value="EnsemblMetazoa"/>
</dbReference>
<dbReference type="Gene3D" id="2.170.260.10">
    <property type="entry name" value="paz domain"/>
    <property type="match status" value="1"/>
</dbReference>
<proteinExistence type="inferred from homology"/>
<dbReference type="GO" id="GO:0140965">
    <property type="term" value="P:secondary piRNA processing"/>
    <property type="evidence" value="ECO:0007669"/>
    <property type="project" value="EnsemblMetazoa"/>
</dbReference>
<dbReference type="CDD" id="cd02845">
    <property type="entry name" value="PAZ_piwi_like"/>
    <property type="match status" value="1"/>
</dbReference>
<dbReference type="FunFam" id="3.40.50.2300:FF:000404">
    <property type="entry name" value="Argonaut-like protein"/>
    <property type="match status" value="1"/>
</dbReference>
<comment type="subcellular location">
    <subcellularLocation>
        <location evidence="1">Cytoplasm</location>
        <location evidence="1">Cytoplasmic ribonucleoprotein granule</location>
    </subcellularLocation>
    <subcellularLocation>
        <location evidence="2">Cytoplasm</location>
        <location evidence="2">Perinuclear region</location>
    </subcellularLocation>
</comment>
<dbReference type="GO" id="GO:0001556">
    <property type="term" value="P:oocyte maturation"/>
    <property type="evidence" value="ECO:0007669"/>
    <property type="project" value="EnsemblMetazoa"/>
</dbReference>
<keyword evidence="5" id="KW-0963">Cytoplasm</keyword>
<dbReference type="OrthoDB" id="445936at2759"/>
<dbReference type="EMBL" id="CM002910">
    <property type="protein sequence ID" value="KMY89673.1"/>
    <property type="molecule type" value="Genomic_DNA"/>
</dbReference>
<dbReference type="Pfam" id="PF02171">
    <property type="entry name" value="Piwi"/>
    <property type="match status" value="1"/>
</dbReference>
<dbReference type="GO" id="GO:0007076">
    <property type="term" value="P:mitotic chromosome condensation"/>
    <property type="evidence" value="ECO:0007669"/>
    <property type="project" value="EnsemblMetazoa"/>
</dbReference>
<evidence type="ECO:0000256" key="12">
    <source>
        <dbReference type="SAM" id="MobiDB-lite"/>
    </source>
</evidence>
<dbReference type="Gene3D" id="3.40.50.2300">
    <property type="match status" value="1"/>
</dbReference>
<keyword evidence="3" id="KW-0217">Developmental protein</keyword>
<dbReference type="GO" id="GO:0098795">
    <property type="term" value="P:global gene silencing by mRNA cleavage"/>
    <property type="evidence" value="ECO:0007669"/>
    <property type="project" value="EnsemblMetazoa"/>
</dbReference>
<evidence type="ECO:0000256" key="2">
    <source>
        <dbReference type="ARBA" id="ARBA00004556"/>
    </source>
</evidence>
<dbReference type="GO" id="GO:0034584">
    <property type="term" value="F:piRNA binding"/>
    <property type="evidence" value="ECO:0007669"/>
    <property type="project" value="EnsemblMetazoa"/>
</dbReference>
<dbReference type="PROSITE" id="PS50821">
    <property type="entry name" value="PAZ"/>
    <property type="match status" value="1"/>
</dbReference>
<organism evidence="15">
    <name type="scientific">Drosophila simulans</name>
    <name type="common">Fruit fly</name>
    <dbReference type="NCBI Taxonomy" id="7240"/>
    <lineage>
        <taxon>Eukaryota</taxon>
        <taxon>Metazoa</taxon>
        <taxon>Ecdysozoa</taxon>
        <taxon>Arthropoda</taxon>
        <taxon>Hexapoda</taxon>
        <taxon>Insecta</taxon>
        <taxon>Pterygota</taxon>
        <taxon>Neoptera</taxon>
        <taxon>Endopterygota</taxon>
        <taxon>Diptera</taxon>
        <taxon>Brachycera</taxon>
        <taxon>Muscomorpha</taxon>
        <taxon>Ephydroidea</taxon>
        <taxon>Drosophilidae</taxon>
        <taxon>Drosophila</taxon>
        <taxon>Sophophora</taxon>
    </lineage>
</organism>
<comment type="similarity">
    <text evidence="11">Belongs to the argonaute family. Piwi subfamily.</text>
</comment>
<dbReference type="CDD" id="cd04658">
    <property type="entry name" value="Piwi_piwi-like_Euk"/>
    <property type="match status" value="1"/>
</dbReference>
<dbReference type="AlphaFoldDB" id="A0A0J9R0K1"/>
<dbReference type="GO" id="GO:1903863">
    <property type="term" value="P:P granule assembly"/>
    <property type="evidence" value="ECO:0007669"/>
    <property type="project" value="EnsemblMetazoa"/>
</dbReference>
<keyword evidence="8" id="KW-0694">RNA-binding</keyword>
<feature type="domain" description="PAZ" evidence="13">
    <location>
        <begin position="277"/>
        <end position="386"/>
    </location>
</feature>
<dbReference type="SMART" id="SM00949">
    <property type="entry name" value="PAZ"/>
    <property type="match status" value="1"/>
</dbReference>
<dbReference type="GO" id="GO:0048471">
    <property type="term" value="C:perinuclear region of cytoplasm"/>
    <property type="evidence" value="ECO:0007669"/>
    <property type="project" value="UniProtKB-SubCell"/>
</dbReference>
<feature type="domain" description="Piwi" evidence="14">
    <location>
        <begin position="550"/>
        <end position="847"/>
    </location>
</feature>
<reference evidence="15" key="1">
    <citation type="journal article" date="2013" name="Genome Res.">
        <title>A second-generation assembly of the Drosophila simulans genome provides new insights into patterns of lineage-specific divergence.</title>
        <authorList>
            <person name="Hu T.T."/>
            <person name="Eisen M.B."/>
            <person name="Thornton K.R."/>
            <person name="Andolfatto P."/>
        </authorList>
    </citation>
    <scope>NUCLEOTIDE SEQUENCE [LARGE SCALE GENOMIC DNA]</scope>
    <source>
        <strain evidence="15">W501</strain>
    </source>
</reference>
<dbReference type="SMART" id="SM00950">
    <property type="entry name" value="Piwi"/>
    <property type="match status" value="1"/>
</dbReference>
<dbReference type="Proteomes" id="UP000035880">
    <property type="component" value="Chromosome 2L"/>
</dbReference>
<evidence type="ECO:0000259" key="13">
    <source>
        <dbReference type="PROSITE" id="PS50821"/>
    </source>
</evidence>
<dbReference type="SUPFAM" id="SSF101690">
    <property type="entry name" value="PAZ domain"/>
    <property type="match status" value="1"/>
</dbReference>
<dbReference type="GO" id="GO:0007318">
    <property type="term" value="P:pole plasm protein localization"/>
    <property type="evidence" value="ECO:0007669"/>
    <property type="project" value="EnsemblMetazoa"/>
</dbReference>
<reference evidence="15" key="3">
    <citation type="submission" date="2015-04" db="EMBL/GenBank/DDBJ databases">
        <authorList>
            <consortium name="FlyBase"/>
        </authorList>
    </citation>
    <scope>NUCLEOTIDE SEQUENCE</scope>
    <source>
        <strain evidence="15">W501</strain>
    </source>
</reference>
<dbReference type="GO" id="GO:0007317">
    <property type="term" value="P:regulation of pole plasm oskar mRNA localization"/>
    <property type="evidence" value="ECO:0007669"/>
    <property type="project" value="EnsemblMetazoa"/>
</dbReference>
<evidence type="ECO:0000259" key="14">
    <source>
        <dbReference type="PROSITE" id="PS50822"/>
    </source>
</evidence>
<dbReference type="GO" id="GO:0141009">
    <property type="term" value="P:transposable element silencing by piRNA-mediated mRNA destabilization"/>
    <property type="evidence" value="ECO:0007669"/>
    <property type="project" value="EnsemblMetazoa"/>
</dbReference>
<dbReference type="FunFam" id="2.170.260.10:FF:000003">
    <property type="entry name" value="Piwi-like RNA-mediated gene silencing 2"/>
    <property type="match status" value="1"/>
</dbReference>
<dbReference type="GO" id="GO:1900370">
    <property type="term" value="P:positive regulation of post-transcriptional gene silencing by RNA"/>
    <property type="evidence" value="ECO:0007669"/>
    <property type="project" value="EnsemblMetazoa"/>
</dbReference>
<evidence type="ECO:0000256" key="5">
    <source>
        <dbReference type="ARBA" id="ARBA00022490"/>
    </source>
</evidence>
<evidence type="ECO:0000256" key="7">
    <source>
        <dbReference type="ARBA" id="ARBA00022801"/>
    </source>
</evidence>
<evidence type="ECO:0000256" key="11">
    <source>
        <dbReference type="ARBA" id="ARBA00038291"/>
    </source>
</evidence>
<dbReference type="GO" id="GO:0046843">
    <property type="term" value="P:dorsal appendage formation"/>
    <property type="evidence" value="ECO:0007669"/>
    <property type="project" value="EnsemblMetazoa"/>
</dbReference>
<dbReference type="InterPro" id="IPR036085">
    <property type="entry name" value="PAZ_dom_sf"/>
</dbReference>
<evidence type="ECO:0000313" key="15">
    <source>
        <dbReference type="EMBL" id="KMY89673.1"/>
    </source>
</evidence>
<dbReference type="InterPro" id="IPR012337">
    <property type="entry name" value="RNaseH-like_sf"/>
</dbReference>
<evidence type="ECO:0000256" key="10">
    <source>
        <dbReference type="ARBA" id="ARBA00023158"/>
    </source>
</evidence>
<feature type="region of interest" description="Disordered" evidence="12">
    <location>
        <begin position="1"/>
        <end position="82"/>
    </location>
</feature>
<evidence type="ECO:0008006" key="16">
    <source>
        <dbReference type="Google" id="ProtNLM"/>
    </source>
</evidence>
<dbReference type="GO" id="GO:0141065">
    <property type="term" value="P:maternal mRNA clearance"/>
    <property type="evidence" value="ECO:0007669"/>
    <property type="project" value="EnsemblMetazoa"/>
</dbReference>
<reference evidence="15" key="2">
    <citation type="submission" date="2014-06" db="EMBL/GenBank/DDBJ databases">
        <authorList>
            <person name="Hu T."/>
            <person name="Eisen M.B."/>
            <person name="Thornton K.R."/>
            <person name="Andolfatto P."/>
        </authorList>
    </citation>
    <scope>NUCLEOTIDE SEQUENCE</scope>
    <source>
        <strain evidence="15">W501</strain>
    </source>
</reference>
<evidence type="ECO:0000256" key="8">
    <source>
        <dbReference type="ARBA" id="ARBA00022884"/>
    </source>
</evidence>
<evidence type="ECO:0000256" key="6">
    <source>
        <dbReference type="ARBA" id="ARBA00022782"/>
    </source>
</evidence>
<dbReference type="InterPro" id="IPR003100">
    <property type="entry name" value="PAZ_dom"/>
</dbReference>
<evidence type="ECO:0000256" key="4">
    <source>
        <dbReference type="ARBA" id="ARBA00022481"/>
    </source>
</evidence>
<feature type="compositionally biased region" description="Polar residues" evidence="12">
    <location>
        <begin position="34"/>
        <end position="48"/>
    </location>
</feature>
<keyword evidence="10" id="KW-0943">RNA-mediated gene silencing</keyword>
<dbReference type="SUPFAM" id="SSF53098">
    <property type="entry name" value="Ribonuclease H-like"/>
    <property type="match status" value="1"/>
</dbReference>
<dbReference type="Gene3D" id="3.30.420.10">
    <property type="entry name" value="Ribonuclease H-like superfamily/Ribonuclease H"/>
    <property type="match status" value="1"/>
</dbReference>
<accession>A0A0J9R0K1</accession>
<dbReference type="PROSITE" id="PS50822">
    <property type="entry name" value="PIWI"/>
    <property type="match status" value="1"/>
</dbReference>
<dbReference type="InterPro" id="IPR036397">
    <property type="entry name" value="RNaseH_sf"/>
</dbReference>